<reference evidence="10" key="1">
    <citation type="journal article" date="2020" name="Stud. Mycol.">
        <title>101 Dothideomycetes genomes: a test case for predicting lifestyles and emergence of pathogens.</title>
        <authorList>
            <person name="Haridas S."/>
            <person name="Albert R."/>
            <person name="Binder M."/>
            <person name="Bloem J."/>
            <person name="Labutti K."/>
            <person name="Salamov A."/>
            <person name="Andreopoulos B."/>
            <person name="Baker S."/>
            <person name="Barry K."/>
            <person name="Bills G."/>
            <person name="Bluhm B."/>
            <person name="Cannon C."/>
            <person name="Castanera R."/>
            <person name="Culley D."/>
            <person name="Daum C."/>
            <person name="Ezra D."/>
            <person name="Gonzalez J."/>
            <person name="Henrissat B."/>
            <person name="Kuo A."/>
            <person name="Liang C."/>
            <person name="Lipzen A."/>
            <person name="Lutzoni F."/>
            <person name="Magnuson J."/>
            <person name="Mondo S."/>
            <person name="Nolan M."/>
            <person name="Ohm R."/>
            <person name="Pangilinan J."/>
            <person name="Park H.-J."/>
            <person name="Ramirez L."/>
            <person name="Alfaro M."/>
            <person name="Sun H."/>
            <person name="Tritt A."/>
            <person name="Yoshinaga Y."/>
            <person name="Zwiers L.-H."/>
            <person name="Turgeon B."/>
            <person name="Goodwin S."/>
            <person name="Spatafora J."/>
            <person name="Crous P."/>
            <person name="Grigoriev I."/>
        </authorList>
    </citation>
    <scope>NUCLEOTIDE SEQUENCE</scope>
    <source>
        <strain evidence="10">CBS 690.94</strain>
    </source>
</reference>
<feature type="compositionally biased region" description="Basic and acidic residues" evidence="8">
    <location>
        <begin position="21"/>
        <end position="32"/>
    </location>
</feature>
<sequence length="515" mass="56578">MPILSRRNAPKLLRSVNNRPHASEADHEDAPRKANLQQTHKPPVKTDADIDIHADPISSSDENEVPPPSMSQDSSTSTRGGARNGRGASRSGAQGEGKAMRVPPRGAFGAGLKHKESFEEEKENSRGAASSASGKRETVEAVYFGMGDTPRKKQKTRNVHAAPIGFNRKAFGKDKPSNTLSIPKSRDVKHIDDLDNALSTMLDGHERYVEFSDDEPSPPAKKRAPTIPQLPQGYVTSSIPTTKDSQTSAPSPPSSPLTPVSFHFDDDIHASENDIAHSPKPDPNSTCALCQESVEAPEQRDFWAAHPTRTVRDQMLFCKAHKRSKAQREYTARGYPSIDWTRLPSRIRGFRTELVSILRNETAEESVYRKKHAGRLGSGKAAALPAKRRGRKAQPQAVEQGMEDRIDAASSSAGYYGPRGKRVMMEVTTSELSDEIRDVAAKDPVVGRSGFAMFLQAVLVPECAVLLVMEDMGLVRGEAREVLEVSGEMGELVNEEIDDEVVESEEDEEEEYEDY</sequence>
<evidence type="ECO:0000256" key="6">
    <source>
        <dbReference type="ARBA" id="ARBA00022490"/>
    </source>
</evidence>
<name>A0A9P4PDW8_9PLEO</name>
<proteinExistence type="inferred from homology"/>
<evidence type="ECO:0000256" key="7">
    <source>
        <dbReference type="ARBA" id="ARBA00023242"/>
    </source>
</evidence>
<feature type="compositionally biased region" description="Polar residues" evidence="8">
    <location>
        <begin position="234"/>
        <end position="247"/>
    </location>
</feature>
<evidence type="ECO:0000256" key="5">
    <source>
        <dbReference type="ARBA" id="ARBA00015162"/>
    </source>
</evidence>
<evidence type="ECO:0000256" key="8">
    <source>
        <dbReference type="SAM" id="MobiDB-lite"/>
    </source>
</evidence>
<comment type="similarity">
    <text evidence="4">Belongs to the RTC4 family.</text>
</comment>
<accession>A0A9P4PDW8</accession>
<evidence type="ECO:0000256" key="1">
    <source>
        <dbReference type="ARBA" id="ARBA00002738"/>
    </source>
</evidence>
<evidence type="ECO:0000259" key="9">
    <source>
        <dbReference type="SMART" id="SM01312"/>
    </source>
</evidence>
<dbReference type="InterPro" id="IPR028094">
    <property type="entry name" value="RTC4_C"/>
</dbReference>
<evidence type="ECO:0000256" key="3">
    <source>
        <dbReference type="ARBA" id="ARBA00004496"/>
    </source>
</evidence>
<dbReference type="GO" id="GO:0005634">
    <property type="term" value="C:nucleus"/>
    <property type="evidence" value="ECO:0007669"/>
    <property type="project" value="UniProtKB-SubCell"/>
</dbReference>
<keyword evidence="11" id="KW-1185">Reference proteome</keyword>
<dbReference type="EMBL" id="MU001504">
    <property type="protein sequence ID" value="KAF2442077.1"/>
    <property type="molecule type" value="Genomic_DNA"/>
</dbReference>
<dbReference type="GO" id="GO:0005737">
    <property type="term" value="C:cytoplasm"/>
    <property type="evidence" value="ECO:0007669"/>
    <property type="project" value="UniProtKB-SubCell"/>
</dbReference>
<dbReference type="SMART" id="SM01312">
    <property type="entry name" value="RTC4"/>
    <property type="match status" value="1"/>
</dbReference>
<feature type="region of interest" description="Disordered" evidence="8">
    <location>
        <begin position="493"/>
        <end position="515"/>
    </location>
</feature>
<evidence type="ECO:0000256" key="4">
    <source>
        <dbReference type="ARBA" id="ARBA00009461"/>
    </source>
</evidence>
<feature type="compositionally biased region" description="Basic and acidic residues" evidence="8">
    <location>
        <begin position="44"/>
        <end position="54"/>
    </location>
</feature>
<dbReference type="OrthoDB" id="128308at2759"/>
<feature type="compositionally biased region" description="Low complexity" evidence="8">
    <location>
        <begin position="74"/>
        <end position="93"/>
    </location>
</feature>
<feature type="region of interest" description="Disordered" evidence="8">
    <location>
        <begin position="210"/>
        <end position="264"/>
    </location>
</feature>
<evidence type="ECO:0000256" key="2">
    <source>
        <dbReference type="ARBA" id="ARBA00004123"/>
    </source>
</evidence>
<feature type="domain" description="Restriction of telomere capping protein 4 C-terminal" evidence="9">
    <location>
        <begin position="357"/>
        <end position="496"/>
    </location>
</feature>
<dbReference type="PANTHER" id="PTHR41391:SF1">
    <property type="entry name" value="RESTRICTION OF TELOMERE CAPPING PROTEIN 4"/>
    <property type="match status" value="1"/>
</dbReference>
<dbReference type="AlphaFoldDB" id="A0A9P4PDW8"/>
<comment type="subcellular location">
    <subcellularLocation>
        <location evidence="3">Cytoplasm</location>
    </subcellularLocation>
    <subcellularLocation>
        <location evidence="2">Nucleus</location>
    </subcellularLocation>
</comment>
<comment type="function">
    <text evidence="1">May be involved in a process influencing telomere capping.</text>
</comment>
<evidence type="ECO:0000313" key="11">
    <source>
        <dbReference type="Proteomes" id="UP000799764"/>
    </source>
</evidence>
<feature type="region of interest" description="Disordered" evidence="8">
    <location>
        <begin position="1"/>
        <end position="184"/>
    </location>
</feature>
<organism evidence="10 11">
    <name type="scientific">Karstenula rhodostoma CBS 690.94</name>
    <dbReference type="NCBI Taxonomy" id="1392251"/>
    <lineage>
        <taxon>Eukaryota</taxon>
        <taxon>Fungi</taxon>
        <taxon>Dikarya</taxon>
        <taxon>Ascomycota</taxon>
        <taxon>Pezizomycotina</taxon>
        <taxon>Dothideomycetes</taxon>
        <taxon>Pleosporomycetidae</taxon>
        <taxon>Pleosporales</taxon>
        <taxon>Massarineae</taxon>
        <taxon>Didymosphaeriaceae</taxon>
        <taxon>Karstenula</taxon>
    </lineage>
</organism>
<dbReference type="Proteomes" id="UP000799764">
    <property type="component" value="Unassembled WGS sequence"/>
</dbReference>
<evidence type="ECO:0000313" key="10">
    <source>
        <dbReference type="EMBL" id="KAF2442077.1"/>
    </source>
</evidence>
<dbReference type="Pfam" id="PF14474">
    <property type="entry name" value="RTC4"/>
    <property type="match status" value="1"/>
</dbReference>
<feature type="region of interest" description="Disordered" evidence="8">
    <location>
        <begin position="379"/>
        <end position="401"/>
    </location>
</feature>
<dbReference type="PANTHER" id="PTHR41391">
    <property type="entry name" value="RESTRICTION OF TELOMERE CAPPING PROTEIN 4"/>
    <property type="match status" value="1"/>
</dbReference>
<dbReference type="InterPro" id="IPR039024">
    <property type="entry name" value="RTC4"/>
</dbReference>
<comment type="caution">
    <text evidence="10">The sequence shown here is derived from an EMBL/GenBank/DDBJ whole genome shotgun (WGS) entry which is preliminary data.</text>
</comment>
<keyword evidence="7" id="KW-0539">Nucleus</keyword>
<keyword evidence="6" id="KW-0963">Cytoplasm</keyword>
<gene>
    <name evidence="10" type="ORF">P171DRAFT_522969</name>
</gene>
<protein>
    <recommendedName>
        <fullName evidence="5">Restriction of telomere capping protein 4</fullName>
    </recommendedName>
</protein>